<dbReference type="RefSeq" id="WP_095415043.1">
    <property type="nucleotide sequence ID" value="NZ_CP018477.1"/>
</dbReference>
<dbReference type="EMBL" id="CP018477">
    <property type="protein sequence ID" value="ASV74826.1"/>
    <property type="molecule type" value="Genomic_DNA"/>
</dbReference>
<protein>
    <submittedName>
        <fullName evidence="1">Uncharacterized protein</fullName>
    </submittedName>
</protein>
<sequence>MGNIYDKYFQAWEEIGGGLCCHFSSVGRWSQWGSWGLLEYADESPTQSPKFQAFQRWLKKWNSPVP</sequence>
<evidence type="ECO:0000313" key="1">
    <source>
        <dbReference type="EMBL" id="ASV74826.1"/>
    </source>
</evidence>
<dbReference type="KEGG" id="ttf:THTE_2224"/>
<keyword evidence="2" id="KW-1185">Reference proteome</keyword>
<accession>A0A286RFT3</accession>
<dbReference type="AlphaFoldDB" id="A0A286RFT3"/>
<dbReference type="Proteomes" id="UP000215086">
    <property type="component" value="Chromosome"/>
</dbReference>
<gene>
    <name evidence="1" type="ORF">THTE_2224</name>
</gene>
<name>A0A286RFT3_9BACT</name>
<organism evidence="1 2">
    <name type="scientific">Thermogutta terrifontis</name>
    <dbReference type="NCBI Taxonomy" id="1331910"/>
    <lineage>
        <taxon>Bacteria</taxon>
        <taxon>Pseudomonadati</taxon>
        <taxon>Planctomycetota</taxon>
        <taxon>Planctomycetia</taxon>
        <taxon>Pirellulales</taxon>
        <taxon>Thermoguttaceae</taxon>
        <taxon>Thermogutta</taxon>
    </lineage>
</organism>
<proteinExistence type="predicted"/>
<reference evidence="1 2" key="1">
    <citation type="journal article" name="Front. Microbiol.">
        <title>Sugar Metabolism of the First Thermophilic Planctomycete Thermogutta terrifontis: Comparative Genomic and Transcriptomic Approaches.</title>
        <authorList>
            <person name="Elcheninov A.G."/>
            <person name="Menzel P."/>
            <person name="Gudbergsdottir S.R."/>
            <person name="Slesarev A.I."/>
            <person name="Kadnikov V.V."/>
            <person name="Krogh A."/>
            <person name="Bonch-Osmolovskaya E.A."/>
            <person name="Peng X."/>
            <person name="Kublanov I.V."/>
        </authorList>
    </citation>
    <scope>NUCLEOTIDE SEQUENCE [LARGE SCALE GENOMIC DNA]</scope>
    <source>
        <strain evidence="1 2">R1</strain>
    </source>
</reference>
<evidence type="ECO:0000313" key="2">
    <source>
        <dbReference type="Proteomes" id="UP000215086"/>
    </source>
</evidence>
<dbReference type="OrthoDB" id="7783360at2"/>